<evidence type="ECO:0000313" key="3">
    <source>
        <dbReference type="Proteomes" id="UP001370490"/>
    </source>
</evidence>
<dbReference type="AlphaFoldDB" id="A0AAN8ZIR2"/>
<gene>
    <name evidence="2" type="ORF">RJ641_028967</name>
</gene>
<dbReference type="SUPFAM" id="SSF46565">
    <property type="entry name" value="Chaperone J-domain"/>
    <property type="match status" value="1"/>
</dbReference>
<dbReference type="Proteomes" id="UP001370490">
    <property type="component" value="Unassembled WGS sequence"/>
</dbReference>
<dbReference type="Gene3D" id="1.10.287.110">
    <property type="entry name" value="DnaJ domain"/>
    <property type="match status" value="1"/>
</dbReference>
<dbReference type="InterPro" id="IPR036869">
    <property type="entry name" value="J_dom_sf"/>
</dbReference>
<dbReference type="GO" id="GO:0072318">
    <property type="term" value="P:clathrin coat disassembly"/>
    <property type="evidence" value="ECO:0007669"/>
    <property type="project" value="TreeGrafter"/>
</dbReference>
<feature type="compositionally biased region" description="Polar residues" evidence="1">
    <location>
        <begin position="189"/>
        <end position="205"/>
    </location>
</feature>
<dbReference type="PANTHER" id="PTHR23172">
    <property type="entry name" value="AUXILIN/CYCLIN G-ASSOCIATED KINASE-RELATED"/>
    <property type="match status" value="1"/>
</dbReference>
<dbReference type="GO" id="GO:0072583">
    <property type="term" value="P:clathrin-dependent endocytosis"/>
    <property type="evidence" value="ECO:0007669"/>
    <property type="project" value="TreeGrafter"/>
</dbReference>
<reference evidence="2 3" key="1">
    <citation type="submission" date="2023-12" db="EMBL/GenBank/DDBJ databases">
        <title>A high-quality genome assembly for Dillenia turbinata (Dilleniales).</title>
        <authorList>
            <person name="Chanderbali A."/>
        </authorList>
    </citation>
    <scope>NUCLEOTIDE SEQUENCE [LARGE SCALE GENOMIC DNA]</scope>
    <source>
        <strain evidence="2">LSX21</strain>
        <tissue evidence="2">Leaf</tissue>
    </source>
</reference>
<dbReference type="EMBL" id="JBAMMX010000005">
    <property type="protein sequence ID" value="KAK6939436.1"/>
    <property type="molecule type" value="Genomic_DNA"/>
</dbReference>
<dbReference type="GO" id="GO:0005737">
    <property type="term" value="C:cytoplasm"/>
    <property type="evidence" value="ECO:0007669"/>
    <property type="project" value="TreeGrafter"/>
</dbReference>
<feature type="compositionally biased region" description="Basic and acidic residues" evidence="1">
    <location>
        <begin position="69"/>
        <end position="78"/>
    </location>
</feature>
<dbReference type="FunFam" id="1.10.287.110:FF:000043">
    <property type="entry name" value="J-domain protein required for chloroplast accumulation response 1"/>
    <property type="match status" value="1"/>
</dbReference>
<evidence type="ECO:0000313" key="2">
    <source>
        <dbReference type="EMBL" id="KAK6939436.1"/>
    </source>
</evidence>
<comment type="caution">
    <text evidence="2">The sequence shown here is derived from an EMBL/GenBank/DDBJ whole genome shotgun (WGS) entry which is preliminary data.</text>
</comment>
<accession>A0AAN8ZIR2</accession>
<dbReference type="GO" id="GO:0030276">
    <property type="term" value="F:clathrin binding"/>
    <property type="evidence" value="ECO:0007669"/>
    <property type="project" value="TreeGrafter"/>
</dbReference>
<keyword evidence="3" id="KW-1185">Reference proteome</keyword>
<feature type="compositionally biased region" description="Basic and acidic residues" evidence="1">
    <location>
        <begin position="435"/>
        <end position="454"/>
    </location>
</feature>
<dbReference type="PANTHER" id="PTHR23172:SF64">
    <property type="entry name" value="J DOMAIN-CONTAINING PROTEIN REQUIRED FOR CHLOROPLAST ACCUMULATION RESPONSE 1"/>
    <property type="match status" value="1"/>
</dbReference>
<organism evidence="2 3">
    <name type="scientific">Dillenia turbinata</name>
    <dbReference type="NCBI Taxonomy" id="194707"/>
    <lineage>
        <taxon>Eukaryota</taxon>
        <taxon>Viridiplantae</taxon>
        <taxon>Streptophyta</taxon>
        <taxon>Embryophyta</taxon>
        <taxon>Tracheophyta</taxon>
        <taxon>Spermatophyta</taxon>
        <taxon>Magnoliopsida</taxon>
        <taxon>eudicotyledons</taxon>
        <taxon>Gunneridae</taxon>
        <taxon>Pentapetalae</taxon>
        <taxon>Dilleniales</taxon>
        <taxon>Dilleniaceae</taxon>
        <taxon>Dillenia</taxon>
    </lineage>
</organism>
<evidence type="ECO:0000256" key="1">
    <source>
        <dbReference type="SAM" id="MobiDB-lite"/>
    </source>
</evidence>
<feature type="region of interest" description="Disordered" evidence="1">
    <location>
        <begin position="176"/>
        <end position="227"/>
    </location>
</feature>
<feature type="region of interest" description="Disordered" evidence="1">
    <location>
        <begin position="113"/>
        <end position="156"/>
    </location>
</feature>
<feature type="region of interest" description="Disordered" evidence="1">
    <location>
        <begin position="15"/>
        <end position="98"/>
    </location>
</feature>
<feature type="compositionally biased region" description="Low complexity" evidence="1">
    <location>
        <begin position="22"/>
        <end position="33"/>
    </location>
</feature>
<protein>
    <recommendedName>
        <fullName evidence="4">J domain-containing protein</fullName>
    </recommendedName>
</protein>
<feature type="region of interest" description="Disordered" evidence="1">
    <location>
        <begin position="430"/>
        <end position="503"/>
    </location>
</feature>
<sequence>MKRFSQRENALLGYGPQRSFVSTTYSPEPSSSSLRNSDVDFSDVFGGPPRRSSVHELRFSFSESPDSYGNRRDDETVASHDPWSGMSEKPVFGEDSANRRRYPSEDFFDDIFGGEESLSCTPRKPGRDVFSVSSPSRVLSPARPLPPKAEAFASPNLSAPFSLPAKLAKGMDLPAFASDNRTSRDGTNHRSGSPNSQTASMSRFSDSLKNDSRPINHLSPLSQEYGLSSEELGQVTKYDKMSADGDQNKASKNTEGQLDSNQFHFSIYKWAGRRAPLMLPLRGGSKLRVSSSTNGRIENEIEVSLMPAAATLPDPNISVTDKSFSPETMPFNIELEEKQGGSSQDTIARFESEPYQNFKEAVTATQESKTKKNLKSAVASVPQNLKSGGTSKIKISDSLHVNSREEIEKETYTAMQEPCKPELKSLRSLFDENNEPGHDKKTGEKGKASLEKYMKKTLQNADNTKKLKKKGERRISSDHANAGDSSSPDPLTEPGDKLGKSGVKGRVKDFVKIFNQETFSKSSRWKDKEAPQPENEADIMKAKAEDKANESLKQSEKQLNGNNIHKLFDDSFGQRDCTTSNSESVVDGSEDAYENLDDSFQANFVVKEISEDQSKVLQAGQPWEDVQVSDAKIREWSTGKEGNIRSLLSTLQYILWPESGWKPVALVDIIEGNSVKRAYQKALLCLHPDKLWQKGAAAYQKYIAEKVFDILQSREDGNPTHDVNEDH</sequence>
<name>A0AAN8ZIR2_9MAGN</name>
<evidence type="ECO:0008006" key="4">
    <source>
        <dbReference type="Google" id="ProtNLM"/>
    </source>
</evidence>
<dbReference type="GO" id="GO:0031982">
    <property type="term" value="C:vesicle"/>
    <property type="evidence" value="ECO:0007669"/>
    <property type="project" value="TreeGrafter"/>
</dbReference>
<proteinExistence type="predicted"/>